<comment type="caution">
    <text evidence="1">The sequence shown here is derived from an EMBL/GenBank/DDBJ whole genome shotgun (WGS) entry which is preliminary data.</text>
</comment>
<accession>A0A644ZEN6</accession>
<dbReference type="Pfam" id="PF10117">
    <property type="entry name" value="McrBC"/>
    <property type="match status" value="1"/>
</dbReference>
<dbReference type="PANTHER" id="PTHR38733">
    <property type="entry name" value="PROTEIN MCRC"/>
    <property type="match status" value="1"/>
</dbReference>
<gene>
    <name evidence="1" type="ORF">SDC9_85790</name>
</gene>
<name>A0A644ZEN6_9ZZZZ</name>
<dbReference type="InterPro" id="IPR019292">
    <property type="entry name" value="McrC"/>
</dbReference>
<protein>
    <recommendedName>
        <fullName evidence="2">5-methylcytosine-specific restriction enzyme subunit McrC</fullName>
    </recommendedName>
</protein>
<reference evidence="1" key="1">
    <citation type="submission" date="2019-08" db="EMBL/GenBank/DDBJ databases">
        <authorList>
            <person name="Kucharzyk K."/>
            <person name="Murdoch R.W."/>
            <person name="Higgins S."/>
            <person name="Loffler F."/>
        </authorList>
    </citation>
    <scope>NUCLEOTIDE SEQUENCE</scope>
</reference>
<organism evidence="1">
    <name type="scientific">bioreactor metagenome</name>
    <dbReference type="NCBI Taxonomy" id="1076179"/>
    <lineage>
        <taxon>unclassified sequences</taxon>
        <taxon>metagenomes</taxon>
        <taxon>ecological metagenomes</taxon>
    </lineage>
</organism>
<dbReference type="AlphaFoldDB" id="A0A644ZEN6"/>
<evidence type="ECO:0000313" key="1">
    <source>
        <dbReference type="EMBL" id="MPM39157.1"/>
    </source>
</evidence>
<dbReference type="EMBL" id="VSSQ01008542">
    <property type="protein sequence ID" value="MPM39157.1"/>
    <property type="molecule type" value="Genomic_DNA"/>
</dbReference>
<proteinExistence type="predicted"/>
<sequence>MKIINIIENSSYTINDSRVQEFKEFLDSNPSLPARITGNSISFEAYTIGSITVGDLSIVIQPRIKHLTPNHYFEMQLFNEGLLNNELSSILGENQEFGIQENLTQLFLEETYQLVSRGVEGSFIKIQEESNSIRGKILVENISPINLLQDLVPIEYEVHTQNTSYNKIIKLALAKILPLLSGKIQNKLYALVNAYFEDIDAIPSDLPMLLLDCKNNLNYENEKYPIVLGLAIKILKELKLNMKNNQVLGSSYLVNSNNLFESYVRKVLSEGIRIPITKWDVPKQMGKFKIQNKNYIKSYIPDIMIDYHNDNNSALAILDAKNKDISNYQDIGSLSDLYQILFYCYSLNTNFGGLVYPYYGTLETIRINIDSFRESNIFAFNIDFAKTISVRNKEFVDQVKNVFQLN</sequence>
<dbReference type="PANTHER" id="PTHR38733:SF1">
    <property type="entry name" value="TYPE IV METHYL-DIRECTED RESTRICTION ENZYME ECOKMCRBC"/>
    <property type="match status" value="1"/>
</dbReference>
<evidence type="ECO:0008006" key="2">
    <source>
        <dbReference type="Google" id="ProtNLM"/>
    </source>
</evidence>